<proteinExistence type="inferred from homology"/>
<dbReference type="InterPro" id="IPR000863">
    <property type="entry name" value="Sulfotransferase_dom"/>
</dbReference>
<dbReference type="InterPro" id="IPR027417">
    <property type="entry name" value="P-loop_NTPase"/>
</dbReference>
<dbReference type="EMBL" id="GALX01005344">
    <property type="protein sequence ID" value="JAB63122.1"/>
    <property type="molecule type" value="Transcribed_RNA"/>
</dbReference>
<reference evidence="4" key="1">
    <citation type="submission" date="2013-07" db="EMBL/GenBank/DDBJ databases">
        <title>Midgut Transcriptome Profiling of Anoplphora glabripennis, a Lignocellulose Degrading, Wood-Boring Cerambycid.</title>
        <authorList>
            <person name="Scully E.D."/>
            <person name="Hoover K."/>
            <person name="Carlson J.E."/>
            <person name="Tien M."/>
            <person name="Geib S.M."/>
        </authorList>
    </citation>
    <scope>NUCLEOTIDE SEQUENCE</scope>
</reference>
<organism evidence="4">
    <name type="scientific">Anoplophora glabripennis</name>
    <name type="common">Asian longhorn beetle</name>
    <name type="synonym">Anoplophora nobilis</name>
    <dbReference type="NCBI Taxonomy" id="217634"/>
    <lineage>
        <taxon>Eukaryota</taxon>
        <taxon>Metazoa</taxon>
        <taxon>Ecdysozoa</taxon>
        <taxon>Arthropoda</taxon>
        <taxon>Hexapoda</taxon>
        <taxon>Insecta</taxon>
        <taxon>Pterygota</taxon>
        <taxon>Neoptera</taxon>
        <taxon>Endopterygota</taxon>
        <taxon>Coleoptera</taxon>
        <taxon>Polyphaga</taxon>
        <taxon>Cucujiformia</taxon>
        <taxon>Chrysomeloidea</taxon>
        <taxon>Cerambycidae</taxon>
        <taxon>Lamiinae</taxon>
        <taxon>Lamiini</taxon>
        <taxon>Anoplophora</taxon>
    </lineage>
</organism>
<dbReference type="GO" id="GO:0008146">
    <property type="term" value="F:sulfotransferase activity"/>
    <property type="evidence" value="ECO:0007669"/>
    <property type="project" value="InterPro"/>
</dbReference>
<protein>
    <submittedName>
        <fullName evidence="4">Sulfotransferase 1C4</fullName>
    </submittedName>
</protein>
<evidence type="ECO:0000259" key="3">
    <source>
        <dbReference type="Pfam" id="PF00685"/>
    </source>
</evidence>
<evidence type="ECO:0000256" key="1">
    <source>
        <dbReference type="ARBA" id="ARBA00005771"/>
    </source>
</evidence>
<feature type="domain" description="Sulfotransferase" evidence="3">
    <location>
        <begin position="32"/>
        <end position="304"/>
    </location>
</feature>
<sequence length="306" mass="36551">MRDRVEIGPKKYVISSKYGQAAETIYNFEVRPDDVWVVTFPRSGTTLMQEMAWLILNEDYDTAKKVSLFKRFPFLELSTLRPDHVLAEIKEDMRNDQKLWEDYKESVKPQWEVLENTVGRRFIKSHLPLSLLPPTLLTSGAKVIYVARNPKNAAVSRFHQDRSLRIANYVGNFEQYWDLFEKNLIYYTPYWEHLEEAWQQRSNKNLLFFFFDDVIKDYKKAIVELSSFLEKTMSDEQISKLADYLRIDNFRKRDQLKLNSMLNIISARDPYQHVRTGKSGDWDEYFTQELEARANKWIEENYKNLH</sequence>
<evidence type="ECO:0000313" key="4">
    <source>
        <dbReference type="EMBL" id="JAB63122.1"/>
    </source>
</evidence>
<dbReference type="AlphaFoldDB" id="V5GNG6"/>
<name>V5GNG6_ANOGL</name>
<dbReference type="Gene3D" id="3.40.50.300">
    <property type="entry name" value="P-loop containing nucleotide triphosphate hydrolases"/>
    <property type="match status" value="1"/>
</dbReference>
<gene>
    <name evidence="4" type="primary">ST1C4</name>
</gene>
<dbReference type="Pfam" id="PF00685">
    <property type="entry name" value="Sulfotransfer_1"/>
    <property type="match status" value="1"/>
</dbReference>
<dbReference type="SUPFAM" id="SSF52540">
    <property type="entry name" value="P-loop containing nucleoside triphosphate hydrolases"/>
    <property type="match status" value="1"/>
</dbReference>
<keyword evidence="2 4" id="KW-0808">Transferase</keyword>
<comment type="similarity">
    <text evidence="1">Belongs to the sulfotransferase 1 family.</text>
</comment>
<evidence type="ECO:0000256" key="2">
    <source>
        <dbReference type="ARBA" id="ARBA00022679"/>
    </source>
</evidence>
<accession>V5GNG6</accession>
<dbReference type="PANTHER" id="PTHR11783">
    <property type="entry name" value="SULFOTRANSFERASE SULT"/>
    <property type="match status" value="1"/>
</dbReference>